<gene>
    <name evidence="2" type="ORF">BDQ12DRAFT_678435</name>
</gene>
<evidence type="ECO:0000256" key="1">
    <source>
        <dbReference type="SAM" id="MobiDB-lite"/>
    </source>
</evidence>
<dbReference type="AlphaFoldDB" id="A0A5C3M911"/>
<protein>
    <submittedName>
        <fullName evidence="2">Uncharacterized protein</fullName>
    </submittedName>
</protein>
<proteinExistence type="predicted"/>
<organism evidence="2 3">
    <name type="scientific">Crucibulum laeve</name>
    <dbReference type="NCBI Taxonomy" id="68775"/>
    <lineage>
        <taxon>Eukaryota</taxon>
        <taxon>Fungi</taxon>
        <taxon>Dikarya</taxon>
        <taxon>Basidiomycota</taxon>
        <taxon>Agaricomycotina</taxon>
        <taxon>Agaricomycetes</taxon>
        <taxon>Agaricomycetidae</taxon>
        <taxon>Agaricales</taxon>
        <taxon>Agaricineae</taxon>
        <taxon>Nidulariaceae</taxon>
        <taxon>Crucibulum</taxon>
    </lineage>
</organism>
<dbReference type="Proteomes" id="UP000308652">
    <property type="component" value="Unassembled WGS sequence"/>
</dbReference>
<keyword evidence="3" id="KW-1185">Reference proteome</keyword>
<accession>A0A5C3M911</accession>
<feature type="compositionally biased region" description="Polar residues" evidence="1">
    <location>
        <begin position="14"/>
        <end position="24"/>
    </location>
</feature>
<feature type="region of interest" description="Disordered" evidence="1">
    <location>
        <begin position="1"/>
        <end position="28"/>
    </location>
</feature>
<dbReference type="EMBL" id="ML213594">
    <property type="protein sequence ID" value="TFK41750.1"/>
    <property type="molecule type" value="Genomic_DNA"/>
</dbReference>
<evidence type="ECO:0000313" key="3">
    <source>
        <dbReference type="Proteomes" id="UP000308652"/>
    </source>
</evidence>
<name>A0A5C3M911_9AGAR</name>
<reference evidence="2 3" key="1">
    <citation type="journal article" date="2019" name="Nat. Ecol. Evol.">
        <title>Megaphylogeny resolves global patterns of mushroom evolution.</title>
        <authorList>
            <person name="Varga T."/>
            <person name="Krizsan K."/>
            <person name="Foldi C."/>
            <person name="Dima B."/>
            <person name="Sanchez-Garcia M."/>
            <person name="Sanchez-Ramirez S."/>
            <person name="Szollosi G.J."/>
            <person name="Szarkandi J.G."/>
            <person name="Papp V."/>
            <person name="Albert L."/>
            <person name="Andreopoulos W."/>
            <person name="Angelini C."/>
            <person name="Antonin V."/>
            <person name="Barry K.W."/>
            <person name="Bougher N.L."/>
            <person name="Buchanan P."/>
            <person name="Buyck B."/>
            <person name="Bense V."/>
            <person name="Catcheside P."/>
            <person name="Chovatia M."/>
            <person name="Cooper J."/>
            <person name="Damon W."/>
            <person name="Desjardin D."/>
            <person name="Finy P."/>
            <person name="Geml J."/>
            <person name="Haridas S."/>
            <person name="Hughes K."/>
            <person name="Justo A."/>
            <person name="Karasinski D."/>
            <person name="Kautmanova I."/>
            <person name="Kiss B."/>
            <person name="Kocsube S."/>
            <person name="Kotiranta H."/>
            <person name="LaButti K.M."/>
            <person name="Lechner B.E."/>
            <person name="Liimatainen K."/>
            <person name="Lipzen A."/>
            <person name="Lukacs Z."/>
            <person name="Mihaltcheva S."/>
            <person name="Morgado L.N."/>
            <person name="Niskanen T."/>
            <person name="Noordeloos M.E."/>
            <person name="Ohm R.A."/>
            <person name="Ortiz-Santana B."/>
            <person name="Ovrebo C."/>
            <person name="Racz N."/>
            <person name="Riley R."/>
            <person name="Savchenko A."/>
            <person name="Shiryaev A."/>
            <person name="Soop K."/>
            <person name="Spirin V."/>
            <person name="Szebenyi C."/>
            <person name="Tomsovsky M."/>
            <person name="Tulloss R.E."/>
            <person name="Uehling J."/>
            <person name="Grigoriev I.V."/>
            <person name="Vagvolgyi C."/>
            <person name="Papp T."/>
            <person name="Martin F.M."/>
            <person name="Miettinen O."/>
            <person name="Hibbett D.S."/>
            <person name="Nagy L.G."/>
        </authorList>
    </citation>
    <scope>NUCLEOTIDE SEQUENCE [LARGE SCALE GENOMIC DNA]</scope>
    <source>
        <strain evidence="2 3">CBS 166.37</strain>
    </source>
</reference>
<evidence type="ECO:0000313" key="2">
    <source>
        <dbReference type="EMBL" id="TFK41750.1"/>
    </source>
</evidence>
<sequence>MPLAREPLRRYPMSPSTTYASSSKHTTRPRPLIPSLLMISTHPTFFHPDPLICTIILLLPWITSTFVQLFPRNKVGSDGRRKRLL</sequence>